<dbReference type="EMBL" id="JXTB01000614">
    <property type="protein sequence ID" value="PON35385.1"/>
    <property type="molecule type" value="Genomic_DNA"/>
</dbReference>
<evidence type="ECO:0000313" key="2">
    <source>
        <dbReference type="EMBL" id="PON35385.1"/>
    </source>
</evidence>
<sequence length="83" mass="9760">MASKSEIPSNREMEGYVSKSRRRRGEGIFGDTVGYLMRSKDRRRLLQGYEAQKKAVTDDLASLKDQWYQTYGLPNGWKQWNRI</sequence>
<protein>
    <submittedName>
        <fullName evidence="2">Uncharacterized protein</fullName>
    </submittedName>
</protein>
<organism evidence="2 3">
    <name type="scientific">Parasponia andersonii</name>
    <name type="common">Sponia andersonii</name>
    <dbReference type="NCBI Taxonomy" id="3476"/>
    <lineage>
        <taxon>Eukaryota</taxon>
        <taxon>Viridiplantae</taxon>
        <taxon>Streptophyta</taxon>
        <taxon>Embryophyta</taxon>
        <taxon>Tracheophyta</taxon>
        <taxon>Spermatophyta</taxon>
        <taxon>Magnoliopsida</taxon>
        <taxon>eudicotyledons</taxon>
        <taxon>Gunneridae</taxon>
        <taxon>Pentapetalae</taxon>
        <taxon>rosids</taxon>
        <taxon>fabids</taxon>
        <taxon>Rosales</taxon>
        <taxon>Cannabaceae</taxon>
        <taxon>Parasponia</taxon>
    </lineage>
</organism>
<proteinExistence type="predicted"/>
<gene>
    <name evidence="2" type="ORF">PanWU01x14_336770</name>
</gene>
<comment type="caution">
    <text evidence="2">The sequence shown here is derived from an EMBL/GenBank/DDBJ whole genome shotgun (WGS) entry which is preliminary data.</text>
</comment>
<dbReference type="Proteomes" id="UP000237105">
    <property type="component" value="Unassembled WGS sequence"/>
</dbReference>
<evidence type="ECO:0000313" key="3">
    <source>
        <dbReference type="Proteomes" id="UP000237105"/>
    </source>
</evidence>
<dbReference type="OrthoDB" id="10375668at2759"/>
<keyword evidence="3" id="KW-1185">Reference proteome</keyword>
<dbReference type="AlphaFoldDB" id="A0A2P5AFR6"/>
<feature type="region of interest" description="Disordered" evidence="1">
    <location>
        <begin position="1"/>
        <end position="20"/>
    </location>
</feature>
<reference evidence="3" key="1">
    <citation type="submission" date="2016-06" db="EMBL/GenBank/DDBJ databases">
        <title>Parallel loss of symbiosis genes in relatives of nitrogen-fixing non-legume Parasponia.</title>
        <authorList>
            <person name="Van Velzen R."/>
            <person name="Holmer R."/>
            <person name="Bu F."/>
            <person name="Rutten L."/>
            <person name="Van Zeijl A."/>
            <person name="Liu W."/>
            <person name="Santuari L."/>
            <person name="Cao Q."/>
            <person name="Sharma T."/>
            <person name="Shen D."/>
            <person name="Roswanjaya Y."/>
            <person name="Wardhani T."/>
            <person name="Kalhor M.S."/>
            <person name="Jansen J."/>
            <person name="Van den Hoogen J."/>
            <person name="Gungor B."/>
            <person name="Hartog M."/>
            <person name="Hontelez J."/>
            <person name="Verver J."/>
            <person name="Yang W.-C."/>
            <person name="Schijlen E."/>
            <person name="Repin R."/>
            <person name="Schilthuizen M."/>
            <person name="Schranz E."/>
            <person name="Heidstra R."/>
            <person name="Miyata K."/>
            <person name="Fedorova E."/>
            <person name="Kohlen W."/>
            <person name="Bisseling T."/>
            <person name="Smit S."/>
            <person name="Geurts R."/>
        </authorList>
    </citation>
    <scope>NUCLEOTIDE SEQUENCE [LARGE SCALE GENOMIC DNA]</scope>
    <source>
        <strain evidence="3">cv. WU1-14</strain>
    </source>
</reference>
<accession>A0A2P5AFR6</accession>
<evidence type="ECO:0000256" key="1">
    <source>
        <dbReference type="SAM" id="MobiDB-lite"/>
    </source>
</evidence>
<name>A0A2P5AFR6_PARAD</name>